<keyword evidence="3" id="KW-1185">Reference proteome</keyword>
<evidence type="ECO:0008006" key="4">
    <source>
        <dbReference type="Google" id="ProtNLM"/>
    </source>
</evidence>
<comment type="caution">
    <text evidence="2">The sequence shown here is derived from an EMBL/GenBank/DDBJ whole genome shotgun (WGS) entry which is preliminary data.</text>
</comment>
<feature type="transmembrane region" description="Helical" evidence="1">
    <location>
        <begin position="104"/>
        <end position="125"/>
    </location>
</feature>
<evidence type="ECO:0000313" key="3">
    <source>
        <dbReference type="Proteomes" id="UP001168098"/>
    </source>
</evidence>
<keyword evidence="1" id="KW-1133">Transmembrane helix</keyword>
<protein>
    <recommendedName>
        <fullName evidence="4">Tail fiber</fullName>
    </recommendedName>
</protein>
<feature type="transmembrane region" description="Helical" evidence="1">
    <location>
        <begin position="7"/>
        <end position="27"/>
    </location>
</feature>
<accession>A0AA38ZNZ0</accession>
<proteinExistence type="predicted"/>
<keyword evidence="1" id="KW-0472">Membrane</keyword>
<sequence>MASSKKWASSISSIASLIYFILIIFQIPLFRVPCRTGICTTPIELTSSQLIASEIFPAVVVKTLLYPGAIANAIIKNTSIPSYNNLLNDYNLINVKEAPVTTDLQYLEVLAGSYFSVAGAFLGLLKYGRVSLFGMLIIIWGLVKEVILRKPANTSPLKSVYMYPAMSIAVVCAFSSIRRDVRRLMRSCRARRAAKPPWSSSKSKRK</sequence>
<dbReference type="Proteomes" id="UP001168098">
    <property type="component" value="Unassembled WGS sequence"/>
</dbReference>
<evidence type="ECO:0000256" key="1">
    <source>
        <dbReference type="SAM" id="Phobius"/>
    </source>
</evidence>
<dbReference type="PANTHER" id="PTHR35288:SF2">
    <property type="entry name" value="TRANSMEMBRANE PROTEIN"/>
    <property type="match status" value="1"/>
</dbReference>
<organism evidence="2 3">
    <name type="scientific">Vitis rotundifolia</name>
    <name type="common">Muscadine grape</name>
    <dbReference type="NCBI Taxonomy" id="103349"/>
    <lineage>
        <taxon>Eukaryota</taxon>
        <taxon>Viridiplantae</taxon>
        <taxon>Streptophyta</taxon>
        <taxon>Embryophyta</taxon>
        <taxon>Tracheophyta</taxon>
        <taxon>Spermatophyta</taxon>
        <taxon>Magnoliopsida</taxon>
        <taxon>eudicotyledons</taxon>
        <taxon>Gunneridae</taxon>
        <taxon>Pentapetalae</taxon>
        <taxon>rosids</taxon>
        <taxon>Vitales</taxon>
        <taxon>Vitaceae</taxon>
        <taxon>Viteae</taxon>
        <taxon>Vitis</taxon>
    </lineage>
</organism>
<evidence type="ECO:0000313" key="2">
    <source>
        <dbReference type="EMBL" id="KAJ9692616.1"/>
    </source>
</evidence>
<reference evidence="2 3" key="1">
    <citation type="journal article" date="2023" name="BMC Biotechnol.">
        <title>Vitis rotundifolia cv Carlos genome sequencing.</title>
        <authorList>
            <person name="Huff M."/>
            <person name="Hulse-Kemp A."/>
            <person name="Scheffler B."/>
            <person name="Youngblood R."/>
            <person name="Simpson S."/>
            <person name="Babiker E."/>
            <person name="Staton M."/>
        </authorList>
    </citation>
    <scope>NUCLEOTIDE SEQUENCE [LARGE SCALE GENOMIC DNA]</scope>
    <source>
        <tissue evidence="2">Leaf</tissue>
    </source>
</reference>
<dbReference type="AlphaFoldDB" id="A0AA38ZNZ0"/>
<dbReference type="PANTHER" id="PTHR35288">
    <property type="entry name" value="TAIL FIBER"/>
    <property type="match status" value="1"/>
</dbReference>
<keyword evidence="1" id="KW-0812">Transmembrane</keyword>
<feature type="transmembrane region" description="Helical" evidence="1">
    <location>
        <begin position="160"/>
        <end position="177"/>
    </location>
</feature>
<name>A0AA38ZNZ0_VITRO</name>
<gene>
    <name evidence="2" type="ORF">PVL29_011606</name>
</gene>
<dbReference type="EMBL" id="JARBHA010000009">
    <property type="protein sequence ID" value="KAJ9692616.1"/>
    <property type="molecule type" value="Genomic_DNA"/>
</dbReference>
<feature type="transmembrane region" description="Helical" evidence="1">
    <location>
        <begin position="132"/>
        <end position="148"/>
    </location>
</feature>